<evidence type="ECO:0000313" key="3">
    <source>
        <dbReference type="Proteomes" id="UP000059680"/>
    </source>
</evidence>
<feature type="compositionally biased region" description="Basic residues" evidence="1">
    <location>
        <begin position="1"/>
        <end position="18"/>
    </location>
</feature>
<organism evidence="2 3">
    <name type="scientific">Oryza sativa subsp. japonica</name>
    <name type="common">Rice</name>
    <dbReference type="NCBI Taxonomy" id="39947"/>
    <lineage>
        <taxon>Eukaryota</taxon>
        <taxon>Viridiplantae</taxon>
        <taxon>Streptophyta</taxon>
        <taxon>Embryophyta</taxon>
        <taxon>Tracheophyta</taxon>
        <taxon>Spermatophyta</taxon>
        <taxon>Magnoliopsida</taxon>
        <taxon>Liliopsida</taxon>
        <taxon>Poales</taxon>
        <taxon>Poaceae</taxon>
        <taxon>BOP clade</taxon>
        <taxon>Oryzoideae</taxon>
        <taxon>Oryzeae</taxon>
        <taxon>Oryzinae</taxon>
        <taxon>Oryza</taxon>
        <taxon>Oryza sativa</taxon>
    </lineage>
</organism>
<keyword evidence="3" id="KW-1185">Reference proteome</keyword>
<name>A0A0N7KHH4_ORYSJ</name>
<reference evidence="3" key="1">
    <citation type="journal article" date="2005" name="Nature">
        <title>The map-based sequence of the rice genome.</title>
        <authorList>
            <consortium name="International rice genome sequencing project (IRGSP)"/>
            <person name="Matsumoto T."/>
            <person name="Wu J."/>
            <person name="Kanamori H."/>
            <person name="Katayose Y."/>
            <person name="Fujisawa M."/>
            <person name="Namiki N."/>
            <person name="Mizuno H."/>
            <person name="Yamamoto K."/>
            <person name="Antonio B.A."/>
            <person name="Baba T."/>
            <person name="Sakata K."/>
            <person name="Nagamura Y."/>
            <person name="Aoki H."/>
            <person name="Arikawa K."/>
            <person name="Arita K."/>
            <person name="Bito T."/>
            <person name="Chiden Y."/>
            <person name="Fujitsuka N."/>
            <person name="Fukunaka R."/>
            <person name="Hamada M."/>
            <person name="Harada C."/>
            <person name="Hayashi A."/>
            <person name="Hijishita S."/>
            <person name="Honda M."/>
            <person name="Hosokawa S."/>
            <person name="Ichikawa Y."/>
            <person name="Idonuma A."/>
            <person name="Iijima M."/>
            <person name="Ikeda M."/>
            <person name="Ikeno M."/>
            <person name="Ito K."/>
            <person name="Ito S."/>
            <person name="Ito T."/>
            <person name="Ito Y."/>
            <person name="Ito Y."/>
            <person name="Iwabuchi A."/>
            <person name="Kamiya K."/>
            <person name="Karasawa W."/>
            <person name="Kurita K."/>
            <person name="Katagiri S."/>
            <person name="Kikuta A."/>
            <person name="Kobayashi H."/>
            <person name="Kobayashi N."/>
            <person name="Machita K."/>
            <person name="Maehara T."/>
            <person name="Masukawa M."/>
            <person name="Mizubayashi T."/>
            <person name="Mukai Y."/>
            <person name="Nagasaki H."/>
            <person name="Nagata Y."/>
            <person name="Naito S."/>
            <person name="Nakashima M."/>
            <person name="Nakama Y."/>
            <person name="Nakamichi Y."/>
            <person name="Nakamura M."/>
            <person name="Meguro A."/>
            <person name="Negishi M."/>
            <person name="Ohta I."/>
            <person name="Ohta T."/>
            <person name="Okamoto M."/>
            <person name="Ono N."/>
            <person name="Saji S."/>
            <person name="Sakaguchi M."/>
            <person name="Sakai K."/>
            <person name="Shibata M."/>
            <person name="Shimokawa T."/>
            <person name="Song J."/>
            <person name="Takazaki Y."/>
            <person name="Terasawa K."/>
            <person name="Tsugane M."/>
            <person name="Tsuji K."/>
            <person name="Ueda S."/>
            <person name="Waki K."/>
            <person name="Yamagata H."/>
            <person name="Yamamoto M."/>
            <person name="Yamamoto S."/>
            <person name="Yamane H."/>
            <person name="Yoshiki S."/>
            <person name="Yoshihara R."/>
            <person name="Yukawa K."/>
            <person name="Zhong H."/>
            <person name="Yano M."/>
            <person name="Yuan Q."/>
            <person name="Ouyang S."/>
            <person name="Liu J."/>
            <person name="Jones K.M."/>
            <person name="Gansberger K."/>
            <person name="Moffat K."/>
            <person name="Hill J."/>
            <person name="Bera J."/>
            <person name="Fadrosh D."/>
            <person name="Jin S."/>
            <person name="Johri S."/>
            <person name="Kim M."/>
            <person name="Overton L."/>
            <person name="Reardon M."/>
            <person name="Tsitrin T."/>
            <person name="Vuong H."/>
            <person name="Weaver B."/>
            <person name="Ciecko A."/>
            <person name="Tallon L."/>
            <person name="Jackson J."/>
            <person name="Pai G."/>
            <person name="Aken S.V."/>
            <person name="Utterback T."/>
            <person name="Reidmuller S."/>
            <person name="Feldblyum T."/>
            <person name="Hsiao J."/>
            <person name="Zismann V."/>
            <person name="Iobst S."/>
            <person name="de Vazeille A.R."/>
            <person name="Buell C.R."/>
            <person name="Ying K."/>
            <person name="Li Y."/>
            <person name="Lu T."/>
            <person name="Huang Y."/>
            <person name="Zhao Q."/>
            <person name="Feng Q."/>
            <person name="Zhang L."/>
            <person name="Zhu J."/>
            <person name="Weng Q."/>
            <person name="Mu J."/>
            <person name="Lu Y."/>
            <person name="Fan D."/>
            <person name="Liu Y."/>
            <person name="Guan J."/>
            <person name="Zhang Y."/>
            <person name="Yu S."/>
            <person name="Liu X."/>
            <person name="Zhang Y."/>
            <person name="Hong G."/>
            <person name="Han B."/>
            <person name="Choisne N."/>
            <person name="Demange N."/>
            <person name="Orjeda G."/>
            <person name="Samain S."/>
            <person name="Cattolico L."/>
            <person name="Pelletier E."/>
            <person name="Couloux A."/>
            <person name="Segurens B."/>
            <person name="Wincker P."/>
            <person name="D'Hont A."/>
            <person name="Scarpelli C."/>
            <person name="Weissenbach J."/>
            <person name="Salanoubat M."/>
            <person name="Quetier F."/>
            <person name="Yu Y."/>
            <person name="Kim H.R."/>
            <person name="Rambo T."/>
            <person name="Currie J."/>
            <person name="Collura K."/>
            <person name="Luo M."/>
            <person name="Yang T."/>
            <person name="Ammiraju J.S.S."/>
            <person name="Engler F."/>
            <person name="Soderlund C."/>
            <person name="Wing R.A."/>
            <person name="Palmer L.E."/>
            <person name="de la Bastide M."/>
            <person name="Spiegel L."/>
            <person name="Nascimento L."/>
            <person name="Zutavern T."/>
            <person name="O'Shaughnessy A."/>
            <person name="Dike S."/>
            <person name="Dedhia N."/>
            <person name="Preston R."/>
            <person name="Balija V."/>
            <person name="McCombie W.R."/>
            <person name="Chow T."/>
            <person name="Chen H."/>
            <person name="Chung M."/>
            <person name="Chen C."/>
            <person name="Shaw J."/>
            <person name="Wu H."/>
            <person name="Hsiao K."/>
            <person name="Chao Y."/>
            <person name="Chu M."/>
            <person name="Cheng C."/>
            <person name="Hour A."/>
            <person name="Lee P."/>
            <person name="Lin S."/>
            <person name="Lin Y."/>
            <person name="Liou J."/>
            <person name="Liu S."/>
            <person name="Hsing Y."/>
            <person name="Raghuvanshi S."/>
            <person name="Mohanty A."/>
            <person name="Bharti A.K."/>
            <person name="Gaur A."/>
            <person name="Gupta V."/>
            <person name="Kumar D."/>
            <person name="Ravi V."/>
            <person name="Vij S."/>
            <person name="Kapur A."/>
            <person name="Khurana P."/>
            <person name="Khurana P."/>
            <person name="Khurana J.P."/>
            <person name="Tyagi A.K."/>
            <person name="Gaikwad K."/>
            <person name="Singh A."/>
            <person name="Dalal V."/>
            <person name="Srivastava S."/>
            <person name="Dixit A."/>
            <person name="Pal A.K."/>
            <person name="Ghazi I.A."/>
            <person name="Yadav M."/>
            <person name="Pandit A."/>
            <person name="Bhargava A."/>
            <person name="Sureshbabu K."/>
            <person name="Batra K."/>
            <person name="Sharma T.R."/>
            <person name="Mohapatra T."/>
            <person name="Singh N.K."/>
            <person name="Messing J."/>
            <person name="Nelson A.B."/>
            <person name="Fuks G."/>
            <person name="Kavchok S."/>
            <person name="Keizer G."/>
            <person name="Linton E."/>
            <person name="Llaca V."/>
            <person name="Song R."/>
            <person name="Tanyolac B."/>
            <person name="Young S."/>
            <person name="Ho-Il K."/>
            <person name="Hahn J.H."/>
            <person name="Sangsakoo G."/>
            <person name="Vanavichit A."/>
            <person name="de Mattos Luiz.A.T."/>
            <person name="Zimmer P.D."/>
            <person name="Malone G."/>
            <person name="Dellagostin O."/>
            <person name="de Oliveira A.C."/>
            <person name="Bevan M."/>
            <person name="Bancroft I."/>
            <person name="Minx P."/>
            <person name="Cordum H."/>
            <person name="Wilson R."/>
            <person name="Cheng Z."/>
            <person name="Jin W."/>
            <person name="Jiang J."/>
            <person name="Leong S.A."/>
            <person name="Iwama H."/>
            <person name="Gojobori T."/>
            <person name="Itoh T."/>
            <person name="Niimura Y."/>
            <person name="Fujii Y."/>
            <person name="Habara T."/>
            <person name="Sakai H."/>
            <person name="Sato Y."/>
            <person name="Wilson G."/>
            <person name="Kumar K."/>
            <person name="McCouch S."/>
            <person name="Juretic N."/>
            <person name="Hoen D."/>
            <person name="Wright S."/>
            <person name="Bruskiewich R."/>
            <person name="Bureau T."/>
            <person name="Miyao A."/>
            <person name="Hirochika H."/>
            <person name="Nishikawa T."/>
            <person name="Kadowaki K."/>
            <person name="Sugiura M."/>
            <person name="Burr B."/>
            <person name="Sasaki T."/>
        </authorList>
    </citation>
    <scope>NUCLEOTIDE SEQUENCE [LARGE SCALE GENOMIC DNA]</scope>
    <source>
        <strain evidence="3">cv. Nipponbare</strain>
    </source>
</reference>
<accession>A0A0N7KHH4</accession>
<dbReference type="EMBL" id="AP014959">
    <property type="protein sequence ID" value="BAS84825.1"/>
    <property type="molecule type" value="Genomic_DNA"/>
</dbReference>
<protein>
    <submittedName>
        <fullName evidence="2">Os03g0432277 protein</fullName>
    </submittedName>
</protein>
<dbReference type="PaxDb" id="39947-A0A0N7KHH4"/>
<sequence length="153" mass="16398">MAGRSRGAKRRAGRRGRSRGAAVAGGAWGADRWEQRSRPWPAAVCGCVPASTLMLALPLATRALRSACSSPATKRSGHKPALHFDLHELGEDADHGRRVVRAGLRLHVRVAVVDEHVVAVGPADDSVDEVVRLPPPPPAALWNESILLDYLVK</sequence>
<proteinExistence type="predicted"/>
<dbReference type="AlphaFoldDB" id="A0A0N7KHH4"/>
<evidence type="ECO:0000256" key="1">
    <source>
        <dbReference type="SAM" id="MobiDB-lite"/>
    </source>
</evidence>
<gene>
    <name evidence="2" type="ordered locus">Os03g0432277</name>
    <name evidence="2" type="ORF">OSNPB_030432277</name>
</gene>
<evidence type="ECO:0000313" key="2">
    <source>
        <dbReference type="EMBL" id="BAS84825.1"/>
    </source>
</evidence>
<dbReference type="Gramene" id="Os03t0432277-00">
    <property type="protein sequence ID" value="Os03t0432277-00"/>
    <property type="gene ID" value="Os03g0432277"/>
</dbReference>
<dbReference type="Proteomes" id="UP000059680">
    <property type="component" value="Chromosome 3"/>
</dbReference>
<reference evidence="2 3" key="2">
    <citation type="journal article" date="2013" name="Plant Cell Physiol.">
        <title>Rice Annotation Project Database (RAP-DB): an integrative and interactive database for rice genomics.</title>
        <authorList>
            <person name="Sakai H."/>
            <person name="Lee S.S."/>
            <person name="Tanaka T."/>
            <person name="Numa H."/>
            <person name="Kim J."/>
            <person name="Kawahara Y."/>
            <person name="Wakimoto H."/>
            <person name="Yang C.C."/>
            <person name="Iwamoto M."/>
            <person name="Abe T."/>
            <person name="Yamada Y."/>
            <person name="Muto A."/>
            <person name="Inokuchi H."/>
            <person name="Ikemura T."/>
            <person name="Matsumoto T."/>
            <person name="Sasaki T."/>
            <person name="Itoh T."/>
        </authorList>
    </citation>
    <scope>NUCLEOTIDE SEQUENCE [LARGE SCALE GENOMIC DNA]</scope>
    <source>
        <strain evidence="3">cv. Nipponbare</strain>
    </source>
</reference>
<feature type="region of interest" description="Disordered" evidence="1">
    <location>
        <begin position="1"/>
        <end position="28"/>
    </location>
</feature>
<reference evidence="2 3" key="3">
    <citation type="journal article" date="2013" name="Rice">
        <title>Improvement of the Oryza sativa Nipponbare reference genome using next generation sequence and optical map data.</title>
        <authorList>
            <person name="Kawahara Y."/>
            <person name="de la Bastide M."/>
            <person name="Hamilton J.P."/>
            <person name="Kanamori H."/>
            <person name="McCombie W.R."/>
            <person name="Ouyang S."/>
            <person name="Schwartz D.C."/>
            <person name="Tanaka T."/>
            <person name="Wu J."/>
            <person name="Zhou S."/>
            <person name="Childs K.L."/>
            <person name="Davidson R.M."/>
            <person name="Lin H."/>
            <person name="Quesada-Ocampo L."/>
            <person name="Vaillancourt B."/>
            <person name="Sakai H."/>
            <person name="Lee S.S."/>
            <person name="Kim J."/>
            <person name="Numa H."/>
            <person name="Itoh T."/>
            <person name="Buell C.R."/>
            <person name="Matsumoto T."/>
        </authorList>
    </citation>
    <scope>NUCLEOTIDE SEQUENCE [LARGE SCALE GENOMIC DNA]</scope>
    <source>
        <strain evidence="3">cv. Nipponbare</strain>
    </source>
</reference>
<dbReference type="InParanoid" id="A0A0N7KHH4"/>